<dbReference type="Pfam" id="PF00497">
    <property type="entry name" value="SBP_bac_3"/>
    <property type="match status" value="1"/>
</dbReference>
<dbReference type="Proteomes" id="UP000250163">
    <property type="component" value="Chromosome MORIYA"/>
</dbReference>
<gene>
    <name evidence="3" type="ORF">MORIYA_2133</name>
</gene>
<accession>A0A330LRL8</accession>
<evidence type="ECO:0000256" key="1">
    <source>
        <dbReference type="SAM" id="SignalP"/>
    </source>
</evidence>
<feature type="chain" id="PRO_5016331784" evidence="1">
    <location>
        <begin position="23"/>
        <end position="251"/>
    </location>
</feature>
<feature type="domain" description="Solute-binding protein family 3/N-terminal" evidence="2">
    <location>
        <begin position="31"/>
        <end position="251"/>
    </location>
</feature>
<keyword evidence="1" id="KW-0732">Signal</keyword>
<protein>
    <submittedName>
        <fullName evidence="3">Amino acid ABC transporter</fullName>
    </submittedName>
</protein>
<feature type="signal peptide" evidence="1">
    <location>
        <begin position="1"/>
        <end position="22"/>
    </location>
</feature>
<dbReference type="OrthoDB" id="6194758at2"/>
<dbReference type="KEGG" id="mya:MORIYA_2133"/>
<dbReference type="RefSeq" id="WP_112714814.1">
    <property type="nucleotide sequence ID" value="NZ_LS483250.1"/>
</dbReference>
<organism evidence="3 4">
    <name type="scientific">Moritella yayanosii</name>
    <dbReference type="NCBI Taxonomy" id="69539"/>
    <lineage>
        <taxon>Bacteria</taxon>
        <taxon>Pseudomonadati</taxon>
        <taxon>Pseudomonadota</taxon>
        <taxon>Gammaproteobacteria</taxon>
        <taxon>Alteromonadales</taxon>
        <taxon>Moritellaceae</taxon>
        <taxon>Moritella</taxon>
    </lineage>
</organism>
<evidence type="ECO:0000259" key="2">
    <source>
        <dbReference type="Pfam" id="PF00497"/>
    </source>
</evidence>
<name>A0A330LRL8_9GAMM</name>
<evidence type="ECO:0000313" key="3">
    <source>
        <dbReference type="EMBL" id="SQD78611.1"/>
    </source>
</evidence>
<proteinExistence type="predicted"/>
<dbReference type="EMBL" id="LS483250">
    <property type="protein sequence ID" value="SQD78611.1"/>
    <property type="molecule type" value="Genomic_DNA"/>
</dbReference>
<reference evidence="4" key="1">
    <citation type="submission" date="2018-05" db="EMBL/GenBank/DDBJ databases">
        <authorList>
            <person name="Cea G.-C."/>
            <person name="William W."/>
        </authorList>
    </citation>
    <scope>NUCLEOTIDE SEQUENCE [LARGE SCALE GENOMIC DNA]</scope>
    <source>
        <strain evidence="4">DB21MT 5</strain>
    </source>
</reference>
<dbReference type="AlphaFoldDB" id="A0A330LRL8"/>
<evidence type="ECO:0000313" key="4">
    <source>
        <dbReference type="Proteomes" id="UP000250163"/>
    </source>
</evidence>
<dbReference type="InterPro" id="IPR001638">
    <property type="entry name" value="Solute-binding_3/MltF_N"/>
</dbReference>
<dbReference type="SUPFAM" id="SSF53850">
    <property type="entry name" value="Periplasmic binding protein-like II"/>
    <property type="match status" value="1"/>
</dbReference>
<sequence>MKRFITIMLTLQVYLASFTAHAEVINYYVIAKQAMPFQIISNNNQHTGIVSDIISSVFAENYTVNYHTYPFNRMISELESGGKKNWITYGSPNWGGVQAANLSDNPIYTVSHSILTHAKSGLVFGDFKDLNDKVFILLNGFDYPSLQPVIDSGEIKELRVKDYAAAFRILDRMPQDAVFVEMTSRIKYNLKLLSRNLNGYKLQDFSALIPSYPIYLALDPNMDSDIQKFINQQLSMLSKSGSLQEIINRYI</sequence>
<keyword evidence="4" id="KW-1185">Reference proteome</keyword>
<dbReference type="Gene3D" id="3.40.190.10">
    <property type="entry name" value="Periplasmic binding protein-like II"/>
    <property type="match status" value="2"/>
</dbReference>